<evidence type="ECO:0000313" key="1">
    <source>
        <dbReference type="EMBL" id="KAH6943934.1"/>
    </source>
</evidence>
<proteinExistence type="predicted"/>
<protein>
    <submittedName>
        <fullName evidence="1">Uncharacterized protein</fullName>
    </submittedName>
</protein>
<dbReference type="Proteomes" id="UP000821845">
    <property type="component" value="Chromosome 1"/>
</dbReference>
<organism evidence="1 2">
    <name type="scientific">Hyalomma asiaticum</name>
    <name type="common">Tick</name>
    <dbReference type="NCBI Taxonomy" id="266040"/>
    <lineage>
        <taxon>Eukaryota</taxon>
        <taxon>Metazoa</taxon>
        <taxon>Ecdysozoa</taxon>
        <taxon>Arthropoda</taxon>
        <taxon>Chelicerata</taxon>
        <taxon>Arachnida</taxon>
        <taxon>Acari</taxon>
        <taxon>Parasitiformes</taxon>
        <taxon>Ixodida</taxon>
        <taxon>Ixodoidea</taxon>
        <taxon>Ixodidae</taxon>
        <taxon>Hyalomminae</taxon>
        <taxon>Hyalomma</taxon>
    </lineage>
</organism>
<gene>
    <name evidence="1" type="ORF">HPB50_000648</name>
</gene>
<keyword evidence="2" id="KW-1185">Reference proteome</keyword>
<comment type="caution">
    <text evidence="1">The sequence shown here is derived from an EMBL/GenBank/DDBJ whole genome shotgun (WGS) entry which is preliminary data.</text>
</comment>
<reference evidence="1" key="1">
    <citation type="submission" date="2020-05" db="EMBL/GenBank/DDBJ databases">
        <title>Large-scale comparative analyses of tick genomes elucidate their genetic diversity and vector capacities.</title>
        <authorList>
            <person name="Jia N."/>
            <person name="Wang J."/>
            <person name="Shi W."/>
            <person name="Du L."/>
            <person name="Sun Y."/>
            <person name="Zhan W."/>
            <person name="Jiang J."/>
            <person name="Wang Q."/>
            <person name="Zhang B."/>
            <person name="Ji P."/>
            <person name="Sakyi L.B."/>
            <person name="Cui X."/>
            <person name="Yuan T."/>
            <person name="Jiang B."/>
            <person name="Yang W."/>
            <person name="Lam T.T.-Y."/>
            <person name="Chang Q."/>
            <person name="Ding S."/>
            <person name="Wang X."/>
            <person name="Zhu J."/>
            <person name="Ruan X."/>
            <person name="Zhao L."/>
            <person name="Wei J."/>
            <person name="Que T."/>
            <person name="Du C."/>
            <person name="Cheng J."/>
            <person name="Dai P."/>
            <person name="Han X."/>
            <person name="Huang E."/>
            <person name="Gao Y."/>
            <person name="Liu J."/>
            <person name="Shao H."/>
            <person name="Ye R."/>
            <person name="Li L."/>
            <person name="Wei W."/>
            <person name="Wang X."/>
            <person name="Wang C."/>
            <person name="Yang T."/>
            <person name="Huo Q."/>
            <person name="Li W."/>
            <person name="Guo W."/>
            <person name="Chen H."/>
            <person name="Zhou L."/>
            <person name="Ni X."/>
            <person name="Tian J."/>
            <person name="Zhou Y."/>
            <person name="Sheng Y."/>
            <person name="Liu T."/>
            <person name="Pan Y."/>
            <person name="Xia L."/>
            <person name="Li J."/>
            <person name="Zhao F."/>
            <person name="Cao W."/>
        </authorList>
    </citation>
    <scope>NUCLEOTIDE SEQUENCE</scope>
    <source>
        <strain evidence="1">Hyas-2018</strain>
    </source>
</reference>
<dbReference type="EMBL" id="CM023481">
    <property type="protein sequence ID" value="KAH6943934.1"/>
    <property type="molecule type" value="Genomic_DNA"/>
</dbReference>
<sequence length="294" mass="31852">MDAFVCNVVFGSMTDQVHHRVTRKGCEFAVIVDGESALGKSGRMYSVFMATIYGINYPGPPQCVKVTTFDQAIRVGLKEDSGDLALTIVDTPGFGDAVDNTLSWQPISAHAAREDLTRAFERSNQEKADAPGNVTASTASSYSSNPALASCAGMKRLSDGSASTFLTESRVLKSASSTSFVARGNDTEYGVSTVSEIKAFVECRDITIERGDDCEGRYLCVVHRKRLRAFCHLIFEMAVKTNAANCNAMRHGRTTQGAREKEPRTHGVEATVVPILQECARVASVQYSLDVLAR</sequence>
<name>A0ACB7TCN4_HYAAI</name>
<evidence type="ECO:0000313" key="2">
    <source>
        <dbReference type="Proteomes" id="UP000821845"/>
    </source>
</evidence>
<accession>A0ACB7TCN4</accession>